<reference evidence="2" key="1">
    <citation type="submission" date="2021-11" db="EMBL/GenBank/DDBJ databases">
        <title>BS-T2-15 a new species belonging to the Comamonadaceae family isolated from the soil of a French oak forest.</title>
        <authorList>
            <person name="Mieszkin S."/>
            <person name="Alain K."/>
        </authorList>
    </citation>
    <scope>NUCLEOTIDE SEQUENCE</scope>
    <source>
        <strain evidence="2">BS-T2-15</strain>
    </source>
</reference>
<evidence type="ECO:0000313" key="3">
    <source>
        <dbReference type="Proteomes" id="UP001139353"/>
    </source>
</evidence>
<dbReference type="Proteomes" id="UP001139353">
    <property type="component" value="Unassembled WGS sequence"/>
</dbReference>
<organism evidence="2 3">
    <name type="scientific">Scleromatobacter humisilvae</name>
    <dbReference type="NCBI Taxonomy" id="2897159"/>
    <lineage>
        <taxon>Bacteria</taxon>
        <taxon>Pseudomonadati</taxon>
        <taxon>Pseudomonadota</taxon>
        <taxon>Betaproteobacteria</taxon>
        <taxon>Burkholderiales</taxon>
        <taxon>Sphaerotilaceae</taxon>
        <taxon>Scleromatobacter</taxon>
    </lineage>
</organism>
<dbReference type="RefSeq" id="WP_275685453.1">
    <property type="nucleotide sequence ID" value="NZ_JAJLJH010000014.1"/>
</dbReference>
<dbReference type="PANTHER" id="PTHR37315">
    <property type="entry name" value="UPF0311 PROTEIN BLR7842"/>
    <property type="match status" value="1"/>
</dbReference>
<comment type="caution">
    <text evidence="2">The sequence shown here is derived from an EMBL/GenBank/DDBJ whole genome shotgun (WGS) entry which is preliminary data.</text>
</comment>
<sequence length="161" mass="17934">MTEPITVHPALQSIAFQPLLAIEMKVDRIYKFGGIGTSHQAGMVSLGRFQGDRLRGEVLPGGSDWQTVLSDGTILLDAKLPLRTDDGAQIIMNYRGVRAASPEVLARMTAGEEVDPREYHFRINPTFFTSDPRYDWLNRIVAFGLGQRLPSGPVYNVFELK</sequence>
<comment type="similarity">
    <text evidence="1">Belongs to the UPF0311 family.</text>
</comment>
<proteinExistence type="inferred from homology"/>
<protein>
    <recommendedName>
        <fullName evidence="1">UPF0311 protein LPC04_27110</fullName>
    </recommendedName>
</protein>
<evidence type="ECO:0000313" key="2">
    <source>
        <dbReference type="EMBL" id="MCK9689404.1"/>
    </source>
</evidence>
<dbReference type="AlphaFoldDB" id="A0A9X2C457"/>
<name>A0A9X2C457_9BURK</name>
<dbReference type="EMBL" id="JAJLJH010000014">
    <property type="protein sequence ID" value="MCK9689404.1"/>
    <property type="molecule type" value="Genomic_DNA"/>
</dbReference>
<evidence type="ECO:0000256" key="1">
    <source>
        <dbReference type="HAMAP-Rule" id="MF_00775"/>
    </source>
</evidence>
<accession>A0A9X2C457</accession>
<keyword evidence="3" id="KW-1185">Reference proteome</keyword>
<dbReference type="Gene3D" id="2.40.160.20">
    <property type="match status" value="1"/>
</dbReference>
<dbReference type="InterPro" id="IPR020915">
    <property type="entry name" value="UPF0311"/>
</dbReference>
<dbReference type="PANTHER" id="PTHR37315:SF1">
    <property type="entry name" value="UPF0311 PROTEIN BLR7842"/>
    <property type="match status" value="1"/>
</dbReference>
<dbReference type="HAMAP" id="MF_00775">
    <property type="entry name" value="UPF0311"/>
    <property type="match status" value="1"/>
</dbReference>
<gene>
    <name evidence="2" type="ORF">LPC04_27110</name>
</gene>
<dbReference type="Pfam" id="PF11578">
    <property type="entry name" value="DUF3237"/>
    <property type="match status" value="1"/>
</dbReference>